<evidence type="ECO:0000256" key="7">
    <source>
        <dbReference type="ARBA" id="ARBA00022691"/>
    </source>
</evidence>
<dbReference type="PROSITE" id="PS51186">
    <property type="entry name" value="GNAT"/>
    <property type="match status" value="1"/>
</dbReference>
<evidence type="ECO:0000256" key="11">
    <source>
        <dbReference type="ARBA" id="ARBA00023004"/>
    </source>
</evidence>
<evidence type="ECO:0000256" key="13">
    <source>
        <dbReference type="ARBA" id="ARBA00023315"/>
    </source>
</evidence>
<dbReference type="GO" id="GO:0002926">
    <property type="term" value="P:tRNA wobble base 5-methoxycarbonylmethyl-2-thiouridinylation"/>
    <property type="evidence" value="ECO:0007669"/>
    <property type="project" value="TreeGrafter"/>
</dbReference>
<dbReference type="SUPFAM" id="SSF55729">
    <property type="entry name" value="Acyl-CoA N-acyltransferases (Nat)"/>
    <property type="match status" value="1"/>
</dbReference>
<keyword evidence="10" id="KW-0694">RNA-binding</keyword>
<dbReference type="Gene3D" id="3.40.630.30">
    <property type="match status" value="1"/>
</dbReference>
<dbReference type="GO" id="GO:0046872">
    <property type="term" value="F:metal ion binding"/>
    <property type="evidence" value="ECO:0007669"/>
    <property type="project" value="UniProtKB-KW"/>
</dbReference>
<dbReference type="InterPro" id="IPR032432">
    <property type="entry name" value="Radical_SAM_C"/>
</dbReference>
<dbReference type="GO" id="GO:0005634">
    <property type="term" value="C:nucleus"/>
    <property type="evidence" value="ECO:0007669"/>
    <property type="project" value="TreeGrafter"/>
</dbReference>
<dbReference type="InterPro" id="IPR034687">
    <property type="entry name" value="ELP3-like"/>
</dbReference>
<dbReference type="InterPro" id="IPR007197">
    <property type="entry name" value="rSAM"/>
</dbReference>
<evidence type="ECO:0000256" key="9">
    <source>
        <dbReference type="ARBA" id="ARBA00022723"/>
    </source>
</evidence>
<comment type="similarity">
    <text evidence="3">Belongs to the ELP3 family.</text>
</comment>
<name>A0A6C0LE06_9ZZZZ</name>
<dbReference type="InterPro" id="IPR023404">
    <property type="entry name" value="rSAM_horseshoe"/>
</dbReference>
<comment type="cofactor">
    <cofactor evidence="1">
        <name>[4Fe-4S] cluster</name>
        <dbReference type="ChEBI" id="CHEBI:49883"/>
    </cofactor>
</comment>
<protein>
    <recommendedName>
        <fullName evidence="14">tRNA carboxymethyluridine synthase</fullName>
        <ecNumber evidence="14">2.3.1.311</ecNumber>
    </recommendedName>
</protein>
<dbReference type="PROSITE" id="PS51918">
    <property type="entry name" value="RADICAL_SAM"/>
    <property type="match status" value="1"/>
</dbReference>
<keyword evidence="9" id="KW-0479">Metal-binding</keyword>
<dbReference type="GO" id="GO:0051539">
    <property type="term" value="F:4 iron, 4 sulfur cluster binding"/>
    <property type="evidence" value="ECO:0007669"/>
    <property type="project" value="UniProtKB-KW"/>
</dbReference>
<evidence type="ECO:0000256" key="6">
    <source>
        <dbReference type="ARBA" id="ARBA00022679"/>
    </source>
</evidence>
<evidence type="ECO:0000256" key="10">
    <source>
        <dbReference type="ARBA" id="ARBA00022884"/>
    </source>
</evidence>
<dbReference type="AlphaFoldDB" id="A0A6C0LE06"/>
<comment type="catalytic activity">
    <reaction evidence="15">
        <text>uridine(34) in tRNA + acetyl-CoA + S-adenosyl-L-methionine + H2O = 5-(carboxymethyl)uridine(34) in tRNA + 5'-deoxyadenosine + L-methionine + CoA + 2 H(+)</text>
        <dbReference type="Rhea" id="RHEA:61020"/>
        <dbReference type="Rhea" id="RHEA-COMP:10407"/>
        <dbReference type="Rhea" id="RHEA-COMP:11727"/>
        <dbReference type="ChEBI" id="CHEBI:15377"/>
        <dbReference type="ChEBI" id="CHEBI:15378"/>
        <dbReference type="ChEBI" id="CHEBI:17319"/>
        <dbReference type="ChEBI" id="CHEBI:57287"/>
        <dbReference type="ChEBI" id="CHEBI:57288"/>
        <dbReference type="ChEBI" id="CHEBI:57844"/>
        <dbReference type="ChEBI" id="CHEBI:59789"/>
        <dbReference type="ChEBI" id="CHEBI:65315"/>
        <dbReference type="ChEBI" id="CHEBI:74882"/>
        <dbReference type="EC" id="2.3.1.311"/>
    </reaction>
    <physiologicalReaction direction="left-to-right" evidence="15">
        <dbReference type="Rhea" id="RHEA:61021"/>
    </physiologicalReaction>
</comment>
<dbReference type="InterPro" id="IPR039661">
    <property type="entry name" value="ELP3"/>
</dbReference>
<keyword evidence="7" id="KW-0949">S-adenosyl-L-methionine</keyword>
<evidence type="ECO:0000256" key="4">
    <source>
        <dbReference type="ARBA" id="ARBA00022485"/>
    </source>
</evidence>
<dbReference type="SFLD" id="SFLDG01086">
    <property type="entry name" value="elongater_protein-like"/>
    <property type="match status" value="1"/>
</dbReference>
<reference evidence="18" key="1">
    <citation type="journal article" date="2020" name="Nature">
        <title>Giant virus diversity and host interactions through global metagenomics.</title>
        <authorList>
            <person name="Schulz F."/>
            <person name="Roux S."/>
            <person name="Paez-Espino D."/>
            <person name="Jungbluth S."/>
            <person name="Walsh D.A."/>
            <person name="Denef V.J."/>
            <person name="McMahon K.D."/>
            <person name="Konstantinidis K.T."/>
            <person name="Eloe-Fadrosh E.A."/>
            <person name="Kyrpides N.C."/>
            <person name="Woyke T."/>
        </authorList>
    </citation>
    <scope>NUCLEOTIDE SEQUENCE</scope>
    <source>
        <strain evidence="18">GVMAG-M-3300027769-26</strain>
    </source>
</reference>
<dbReference type="InterPro" id="IPR058240">
    <property type="entry name" value="rSAM_sf"/>
</dbReference>
<evidence type="ECO:0000256" key="2">
    <source>
        <dbReference type="ARBA" id="ARBA00005217"/>
    </source>
</evidence>
<dbReference type="NCBIfam" id="TIGR01211">
    <property type="entry name" value="ELP3"/>
    <property type="match status" value="1"/>
</dbReference>
<dbReference type="SUPFAM" id="SSF102114">
    <property type="entry name" value="Radical SAM enzymes"/>
    <property type="match status" value="1"/>
</dbReference>
<keyword evidence="4" id="KW-0004">4Fe-4S</keyword>
<proteinExistence type="inferred from homology"/>
<evidence type="ECO:0000256" key="14">
    <source>
        <dbReference type="ARBA" id="ARBA00044771"/>
    </source>
</evidence>
<comment type="pathway">
    <text evidence="2">tRNA modification.</text>
</comment>
<dbReference type="Gene3D" id="3.80.30.20">
    <property type="entry name" value="tm_1862 like domain"/>
    <property type="match status" value="1"/>
</dbReference>
<evidence type="ECO:0000259" key="16">
    <source>
        <dbReference type="PROSITE" id="PS51186"/>
    </source>
</evidence>
<feature type="domain" description="Radical SAM core" evidence="17">
    <location>
        <begin position="109"/>
        <end position="399"/>
    </location>
</feature>
<accession>A0A6C0LE06</accession>
<dbReference type="GO" id="GO:0033588">
    <property type="term" value="C:elongator holoenzyme complex"/>
    <property type="evidence" value="ECO:0007669"/>
    <property type="project" value="TreeGrafter"/>
</dbReference>
<keyword evidence="8" id="KW-0819">tRNA processing</keyword>
<keyword evidence="5" id="KW-0820">tRNA-binding</keyword>
<dbReference type="Pfam" id="PF04055">
    <property type="entry name" value="Radical_SAM"/>
    <property type="match status" value="1"/>
</dbReference>
<dbReference type="InterPro" id="IPR016181">
    <property type="entry name" value="Acyl_CoA_acyltransferase"/>
</dbReference>
<evidence type="ECO:0000256" key="8">
    <source>
        <dbReference type="ARBA" id="ARBA00022694"/>
    </source>
</evidence>
<evidence type="ECO:0000313" key="18">
    <source>
        <dbReference type="EMBL" id="QHU27794.1"/>
    </source>
</evidence>
<dbReference type="Pfam" id="PF16199">
    <property type="entry name" value="Radical_SAM_C"/>
    <property type="match status" value="1"/>
</dbReference>
<dbReference type="GO" id="GO:0106261">
    <property type="term" value="F:tRNA uridine(34) acetyltransferase activity"/>
    <property type="evidence" value="ECO:0007669"/>
    <property type="project" value="UniProtKB-EC"/>
</dbReference>
<dbReference type="GO" id="GO:0005737">
    <property type="term" value="C:cytoplasm"/>
    <property type="evidence" value="ECO:0007669"/>
    <property type="project" value="TreeGrafter"/>
</dbReference>
<evidence type="ECO:0000256" key="3">
    <source>
        <dbReference type="ARBA" id="ARBA00005494"/>
    </source>
</evidence>
<dbReference type="SFLD" id="SFLDS00029">
    <property type="entry name" value="Radical_SAM"/>
    <property type="match status" value="1"/>
</dbReference>
<keyword evidence="13" id="KW-0012">Acyltransferase</keyword>
<dbReference type="PANTHER" id="PTHR11135:SF2">
    <property type="entry name" value="ELONGATOR COMPLEX PROTEIN 3"/>
    <property type="match status" value="1"/>
</dbReference>
<evidence type="ECO:0000259" key="17">
    <source>
        <dbReference type="PROSITE" id="PS51918"/>
    </source>
</evidence>
<dbReference type="CDD" id="cd04301">
    <property type="entry name" value="NAT_SF"/>
    <property type="match status" value="1"/>
</dbReference>
<organism evidence="18">
    <name type="scientific">viral metagenome</name>
    <dbReference type="NCBI Taxonomy" id="1070528"/>
    <lineage>
        <taxon>unclassified sequences</taxon>
        <taxon>metagenomes</taxon>
        <taxon>organismal metagenomes</taxon>
    </lineage>
</organism>
<keyword evidence="6" id="KW-0808">Transferase</keyword>
<dbReference type="GO" id="GO:0000049">
    <property type="term" value="F:tRNA binding"/>
    <property type="evidence" value="ECO:0007669"/>
    <property type="project" value="UniProtKB-KW"/>
</dbReference>
<dbReference type="Pfam" id="PF00583">
    <property type="entry name" value="Acetyltransf_1"/>
    <property type="match status" value="1"/>
</dbReference>
<keyword evidence="12" id="KW-0411">Iron-sulfur</keyword>
<evidence type="ECO:0000256" key="5">
    <source>
        <dbReference type="ARBA" id="ARBA00022555"/>
    </source>
</evidence>
<dbReference type="InterPro" id="IPR000182">
    <property type="entry name" value="GNAT_dom"/>
</dbReference>
<evidence type="ECO:0000256" key="12">
    <source>
        <dbReference type="ARBA" id="ARBA00023014"/>
    </source>
</evidence>
<dbReference type="InterPro" id="IPR006638">
    <property type="entry name" value="Elp3/MiaA/NifB-like_rSAM"/>
</dbReference>
<dbReference type="SFLD" id="SFLDF00344">
    <property type="entry name" value="ELP3-like"/>
    <property type="match status" value="1"/>
</dbReference>
<evidence type="ECO:0000256" key="15">
    <source>
        <dbReference type="ARBA" id="ARBA00047372"/>
    </source>
</evidence>
<dbReference type="EMBL" id="MN740462">
    <property type="protein sequence ID" value="QHU27794.1"/>
    <property type="molecule type" value="Genomic_DNA"/>
</dbReference>
<dbReference type="PANTHER" id="PTHR11135">
    <property type="entry name" value="HISTONE ACETYLTRANSFERASE-RELATED"/>
    <property type="match status" value="1"/>
</dbReference>
<evidence type="ECO:0000256" key="1">
    <source>
        <dbReference type="ARBA" id="ARBA00001966"/>
    </source>
</evidence>
<dbReference type="EC" id="2.3.1.311" evidence="14"/>
<feature type="domain" description="N-acetyltransferase" evidence="16">
    <location>
        <begin position="432"/>
        <end position="582"/>
    </location>
</feature>
<dbReference type="SMART" id="SM00729">
    <property type="entry name" value="Elp3"/>
    <property type="match status" value="1"/>
</dbReference>
<keyword evidence="11" id="KW-0408">Iron</keyword>
<sequence>MNKDNQDIADIENIVRHNNNHKSRTYTDEEYKRISAEFLKNIDTIKTSDDITKFQKHIQRTVKVSLSKSNLIYFYKSLNIDNLTIKNLITKKKNKSNSGVIVITILTSGTPEYIDDAGNKVVGKFSCRHNCAYCPNEKAHAGNNWVDQPRSYLYTEPAVLRANDNKFDPVLQFNSRVDALINMGHIVDKLEIIVLGGTWSNYHKNYKDYFITATYYAANTYYEKREMLSLEQEISLNENAKIHIIGLTLETRPDCISLAEIIEFRKYNCTRVQLGVQHTHNDVLKKIKRGHSIEKVYQAIKLLKDNGYKIDIHLMPNLPGSSYEMDKEMLEASLYDERLQVDQYKIYPTAIVPWTQIKEWYDSGEYKPYDDALLYELIKEFKKKVQKWKRLNRIIRDIPSTYISGGYKHEYVNMRQLLQDDMKKNNWCCNCIRCREIKDTSVNPSSINLDITSYIASGGTEYFISFESDGKYLIGFIRLRLAGVAGVAGVDKDTQLPILHDAALIRELHVYSNLSNVGNNIEASYQHKGYGKRLIEEAERISKEQGYTKIAIISGTGVRNYYRKLGYILKDTYMYKDMLANC</sequence>